<dbReference type="Proteomes" id="UP000705379">
    <property type="component" value="Unassembled WGS sequence"/>
</dbReference>
<protein>
    <submittedName>
        <fullName evidence="2">Uncharacterized protein</fullName>
    </submittedName>
</protein>
<organism evidence="2 3">
    <name type="scientific">Roseibium polysiphoniae</name>
    <dbReference type="NCBI Taxonomy" id="2571221"/>
    <lineage>
        <taxon>Bacteria</taxon>
        <taxon>Pseudomonadati</taxon>
        <taxon>Pseudomonadota</taxon>
        <taxon>Alphaproteobacteria</taxon>
        <taxon>Hyphomicrobiales</taxon>
        <taxon>Stappiaceae</taxon>
        <taxon>Roseibium</taxon>
    </lineage>
</organism>
<feature type="region of interest" description="Disordered" evidence="1">
    <location>
        <begin position="125"/>
        <end position="149"/>
    </location>
</feature>
<sequence>MSLVQGVALTEPGAAARVPVPASRPANEVREGGGSERPLGFSDLLDILNPLQHIPGVSEIYRSVTGDQMSEGARFAGNALYGLALGGPLGLAGMTAYSMVGQAADTHFSADPALQEAGDILRPSQTMASNTDTPPPPVPPKKPENSSSNVLGAEVGAATASAQAGPLDLTRLSATLISTESEGDVAPLATRETMPTGEQLEAIAAHSSNRLPIDVLKALQERHETLVAHEQS</sequence>
<name>A0A944CD50_9HYPH</name>
<accession>A0A944CD50</accession>
<dbReference type="AlphaFoldDB" id="A0A944CD50"/>
<dbReference type="RefSeq" id="WP_213216248.1">
    <property type="nucleotide sequence ID" value="NZ_QTKU01000002.1"/>
</dbReference>
<reference evidence="2" key="1">
    <citation type="submission" date="2018-08" db="EMBL/GenBank/DDBJ databases">
        <authorList>
            <person name="Jin W."/>
            <person name="Wang H."/>
            <person name="Yang Y."/>
            <person name="Li M."/>
            <person name="Liu J."/>
        </authorList>
    </citation>
    <scope>NUCLEOTIDE SEQUENCE</scope>
    <source>
        <strain evidence="2">AESS21</strain>
    </source>
</reference>
<evidence type="ECO:0000256" key="1">
    <source>
        <dbReference type="SAM" id="MobiDB-lite"/>
    </source>
</evidence>
<proteinExistence type="predicted"/>
<evidence type="ECO:0000313" key="3">
    <source>
        <dbReference type="Proteomes" id="UP000705379"/>
    </source>
</evidence>
<reference evidence="2" key="2">
    <citation type="journal article" date="2021" name="Microorganisms">
        <title>Bacterial Dimethylsulfoniopropionate Biosynthesis in the East China Sea.</title>
        <authorList>
            <person name="Liu J."/>
            <person name="Zhang Y."/>
            <person name="Liu J."/>
            <person name="Zhong H."/>
            <person name="Williams B.T."/>
            <person name="Zheng Y."/>
            <person name="Curson A.R.J."/>
            <person name="Sun C."/>
            <person name="Sun H."/>
            <person name="Song D."/>
            <person name="Wagner Mackenzie B."/>
            <person name="Bermejo Martinez A."/>
            <person name="Todd J.D."/>
            <person name="Zhang X.H."/>
        </authorList>
    </citation>
    <scope>NUCLEOTIDE SEQUENCE</scope>
    <source>
        <strain evidence="2">AESS21</strain>
    </source>
</reference>
<evidence type="ECO:0000313" key="2">
    <source>
        <dbReference type="EMBL" id="MBS8260773.1"/>
    </source>
</evidence>
<gene>
    <name evidence="2" type="ORF">DYI23_11125</name>
</gene>
<dbReference type="EMBL" id="QTKU01000002">
    <property type="protein sequence ID" value="MBS8260773.1"/>
    <property type="molecule type" value="Genomic_DNA"/>
</dbReference>
<comment type="caution">
    <text evidence="2">The sequence shown here is derived from an EMBL/GenBank/DDBJ whole genome shotgun (WGS) entry which is preliminary data.</text>
</comment>